<sequence length="322" mass="37188">MTKVLVITNKSDITSDFIIRNLKKENLKFYRFNTEELTHSLELTIDFTSDKYTIFDSNKNDLIDLTSFSSVYYRRPELPKISNVGLSDGELKFIQNELIFSLEGTYKLLRNAYWVSPLYSIREAENKIYQLHLAESLGFNIPKSIISNSSSDIRSFYKKNNQECIIKPIKSGLIDDGKQSKVVFTNKLKSLPSSDKKLKISPNFLQSEIKKKGDIRVIAVGSKIFSTFIDSQSGNSTKTDWRKGEMPLNHHRIELPKSLEEKCINLLRKLNLRYGAIDFILDKSDQFIFLEINPNGQWAWIENQTGYPISTEIVKLLKNENF</sequence>
<proteinExistence type="predicted"/>
<evidence type="ECO:0000313" key="1">
    <source>
        <dbReference type="EMBL" id="VVV00943.1"/>
    </source>
</evidence>
<keyword evidence="2" id="KW-1185">Reference proteome</keyword>
<protein>
    <submittedName>
        <fullName evidence="1">Uncharacterized protein</fullName>
    </submittedName>
</protein>
<comment type="caution">
    <text evidence="1">The sequence shown here is derived from an EMBL/GenBank/DDBJ whole genome shotgun (WGS) entry which is preliminary data.</text>
</comment>
<dbReference type="EMBL" id="CABVMM010000008">
    <property type="protein sequence ID" value="VVV00943.1"/>
    <property type="molecule type" value="Genomic_DNA"/>
</dbReference>
<name>A0AC61Y9X8_9FLAO</name>
<evidence type="ECO:0000313" key="2">
    <source>
        <dbReference type="Proteomes" id="UP000356253"/>
    </source>
</evidence>
<gene>
    <name evidence="1" type="ORF">FVB9532_02219</name>
</gene>
<dbReference type="Proteomes" id="UP000356253">
    <property type="component" value="Unassembled WGS sequence"/>
</dbReference>
<reference evidence="1" key="1">
    <citation type="submission" date="2019-09" db="EMBL/GenBank/DDBJ databases">
        <authorList>
            <person name="Rodrigo-Torres L."/>
            <person name="Arahal R. D."/>
            <person name="Lucena T."/>
        </authorList>
    </citation>
    <scope>NUCLEOTIDE SEQUENCE</scope>
    <source>
        <strain evidence="1">ISS653</strain>
    </source>
</reference>
<accession>A0AC61Y9X8</accession>
<organism evidence="1 2">
    <name type="scientific">Mesonia oceanica</name>
    <dbReference type="NCBI Taxonomy" id="2687242"/>
    <lineage>
        <taxon>Bacteria</taxon>
        <taxon>Pseudomonadati</taxon>
        <taxon>Bacteroidota</taxon>
        <taxon>Flavobacteriia</taxon>
        <taxon>Flavobacteriales</taxon>
        <taxon>Flavobacteriaceae</taxon>
        <taxon>Mesonia</taxon>
    </lineage>
</organism>